<dbReference type="AlphaFoldDB" id="A0A507ZPV5"/>
<dbReference type="InterPro" id="IPR020568">
    <property type="entry name" value="Ribosomal_Su5_D2-typ_SF"/>
</dbReference>
<dbReference type="RefSeq" id="WP_141421960.1">
    <property type="nucleotide sequence ID" value="NZ_VIAR01000008.1"/>
</dbReference>
<dbReference type="Gene3D" id="3.30.230.10">
    <property type="match status" value="1"/>
</dbReference>
<keyword evidence="1" id="KW-0808">Transferase</keyword>
<evidence type="ECO:0000313" key="2">
    <source>
        <dbReference type="Proteomes" id="UP000317169"/>
    </source>
</evidence>
<dbReference type="SUPFAM" id="SSF54211">
    <property type="entry name" value="Ribosomal protein S5 domain 2-like"/>
    <property type="match status" value="1"/>
</dbReference>
<proteinExistence type="predicted"/>
<dbReference type="Proteomes" id="UP000317169">
    <property type="component" value="Unassembled WGS sequence"/>
</dbReference>
<dbReference type="OrthoDB" id="5288719at2"/>
<organism evidence="1 2">
    <name type="scientific">Haloflavibacter putidus</name>
    <dbReference type="NCBI Taxonomy" id="2576776"/>
    <lineage>
        <taxon>Bacteria</taxon>
        <taxon>Pseudomonadati</taxon>
        <taxon>Bacteroidota</taxon>
        <taxon>Flavobacteriia</taxon>
        <taxon>Flavobacteriales</taxon>
        <taxon>Flavobacteriaceae</taxon>
        <taxon>Haloflavibacter</taxon>
    </lineage>
</organism>
<comment type="caution">
    <text evidence="1">The sequence shown here is derived from an EMBL/GenBank/DDBJ whole genome shotgun (WGS) entry which is preliminary data.</text>
</comment>
<dbReference type="GO" id="GO:0016301">
    <property type="term" value="F:kinase activity"/>
    <property type="evidence" value="ECO:0007669"/>
    <property type="project" value="UniProtKB-KW"/>
</dbReference>
<dbReference type="InterPro" id="IPR014721">
    <property type="entry name" value="Ribsml_uS5_D2-typ_fold_subgr"/>
</dbReference>
<keyword evidence="1" id="KW-0418">Kinase</keyword>
<gene>
    <name evidence="1" type="ORF">FKR84_08930</name>
</gene>
<name>A0A507ZPV5_9FLAO</name>
<reference evidence="1 2" key="1">
    <citation type="submission" date="2019-06" db="EMBL/GenBank/DDBJ databases">
        <title>Flavibacter putida gen. nov., sp. nov., a novel marine bacterium of the family Flavobacteriaceae isolated from coastal seawater.</title>
        <authorList>
            <person name="Feng X."/>
        </authorList>
    </citation>
    <scope>NUCLEOTIDE SEQUENCE [LARGE SCALE GENOMIC DNA]</scope>
    <source>
        <strain evidence="1 2">PLHSN227</strain>
    </source>
</reference>
<evidence type="ECO:0000313" key="1">
    <source>
        <dbReference type="EMBL" id="TQD38533.1"/>
    </source>
</evidence>
<sequence>MEHKFYSNGKLLLTAEYFVLDGATALALPSNYGQDLRVKSFTEAENTISWKSYDAQKNCWFSLQLENDSGVLKLKNNLNFTEEKTAERIVQLLNFLKKEKPDLFTDKSLAFTTHLDFNRDWGLGSSSTLIANLAKWANINPYKLLENSFGGSGYDIACAMHDTPILYALKDKKPIIKTVDFKPSFTEKLFFVHLNQKQDSREAIAHYRKQKPENHQKSLKAINKVTQKILACKNLSDFERLLDLHEEIVAKALNIRPVKQRLFPDYSGSIKSLGGWGGDFILATGSQKQKNYFLSKNYSTILDYHQMILNKKSLP</sequence>
<dbReference type="NCBIfam" id="NF040656">
    <property type="entry name" value="GHMP_GYDIA"/>
    <property type="match status" value="1"/>
</dbReference>
<keyword evidence="2" id="KW-1185">Reference proteome</keyword>
<dbReference type="InterPro" id="IPR047765">
    <property type="entry name" value="GHMP_GYDIA-like"/>
</dbReference>
<accession>A0A507ZPV5</accession>
<dbReference type="EMBL" id="VIAR01000008">
    <property type="protein sequence ID" value="TQD38533.1"/>
    <property type="molecule type" value="Genomic_DNA"/>
</dbReference>
<protein>
    <submittedName>
        <fullName evidence="1">GHMP kinase</fullName>
    </submittedName>
</protein>